<comment type="caution">
    <text evidence="2">The sequence shown here is derived from an EMBL/GenBank/DDBJ whole genome shotgun (WGS) entry which is preliminary data.</text>
</comment>
<organism evidence="2 3">
    <name type="scientific">Methylophaga muralis</name>
    <dbReference type="NCBI Taxonomy" id="291169"/>
    <lineage>
        <taxon>Bacteria</taxon>
        <taxon>Pseudomonadati</taxon>
        <taxon>Pseudomonadota</taxon>
        <taxon>Gammaproteobacteria</taxon>
        <taxon>Thiotrichales</taxon>
        <taxon>Piscirickettsiaceae</taxon>
        <taxon>Methylophaga</taxon>
    </lineage>
</organism>
<dbReference type="EMBL" id="MCRI01000027">
    <property type="protein sequence ID" value="ODN66127.1"/>
    <property type="molecule type" value="Genomic_DNA"/>
</dbReference>
<name>A0A1E3GQ33_9GAMM</name>
<keyword evidence="3" id="KW-1185">Reference proteome</keyword>
<accession>A0A1E3GQ33</accession>
<evidence type="ECO:0000256" key="1">
    <source>
        <dbReference type="SAM" id="Phobius"/>
    </source>
</evidence>
<evidence type="ECO:0000313" key="2">
    <source>
        <dbReference type="EMBL" id="ODN66127.1"/>
    </source>
</evidence>
<dbReference type="Proteomes" id="UP000094379">
    <property type="component" value="Unassembled WGS sequence"/>
</dbReference>
<reference evidence="2 3" key="1">
    <citation type="submission" date="2016-07" db="EMBL/GenBank/DDBJ databases">
        <title>Draft Genome Sequence of Methylophaga muralis Bur 1.</title>
        <authorList>
            <person name="Vasilenko O.V."/>
            <person name="Doronina N.V."/>
            <person name="Shmareva M.N."/>
            <person name="Tarlachkov S.V."/>
            <person name="Mustakhimov I."/>
            <person name="Trotsenko Y.A."/>
        </authorList>
    </citation>
    <scope>NUCLEOTIDE SEQUENCE [LARGE SCALE GENOMIC DNA]</scope>
    <source>
        <strain evidence="2 3">Bur 1</strain>
    </source>
</reference>
<proteinExistence type="predicted"/>
<sequence length="29" mass="3175">MLDIVMQQLLPNIGKILLIIALLMLAVAI</sequence>
<keyword evidence="1" id="KW-1133">Transmembrane helix</keyword>
<gene>
    <name evidence="2" type="ORF">A9E74_02146</name>
</gene>
<keyword evidence="1" id="KW-0812">Transmembrane</keyword>
<dbReference type="AlphaFoldDB" id="A0A1E3GQ33"/>
<protein>
    <submittedName>
        <fullName evidence="2">Uncharacterized protein</fullName>
    </submittedName>
</protein>
<evidence type="ECO:0000313" key="3">
    <source>
        <dbReference type="Proteomes" id="UP000094379"/>
    </source>
</evidence>
<feature type="transmembrane region" description="Helical" evidence="1">
    <location>
        <begin position="12"/>
        <end position="28"/>
    </location>
</feature>
<keyword evidence="1" id="KW-0472">Membrane</keyword>